<comment type="similarity">
    <text evidence="1">Belongs to the zinc-associated anti-sigma factor (ZAS) superfamily. Anti-sigma-W factor family.</text>
</comment>
<reference evidence="4 5" key="1">
    <citation type="submission" date="2019-02" db="EMBL/GenBank/DDBJ databases">
        <title>Paenibacillus sp. nov., isolated from surface-sterilized tissue of Thalictrum simplex L.</title>
        <authorList>
            <person name="Tuo L."/>
        </authorList>
    </citation>
    <scope>NUCLEOTIDE SEQUENCE [LARGE SCALE GENOMIC DNA]</scope>
    <source>
        <strain evidence="4 5">N2SHLJ1</strain>
    </source>
</reference>
<dbReference type="InterPro" id="IPR041916">
    <property type="entry name" value="Anti_sigma_zinc_sf"/>
</dbReference>
<evidence type="ECO:0000256" key="2">
    <source>
        <dbReference type="ARBA" id="ARBA00024438"/>
    </source>
</evidence>
<evidence type="ECO:0000259" key="3">
    <source>
        <dbReference type="Pfam" id="PF13490"/>
    </source>
</evidence>
<dbReference type="InterPro" id="IPR027383">
    <property type="entry name" value="Znf_put"/>
</dbReference>
<dbReference type="Pfam" id="PF13490">
    <property type="entry name" value="zf-HC2"/>
    <property type="match status" value="1"/>
</dbReference>
<evidence type="ECO:0000256" key="1">
    <source>
        <dbReference type="ARBA" id="ARBA00024353"/>
    </source>
</evidence>
<gene>
    <name evidence="4" type="ORF">EYB31_38235</name>
</gene>
<dbReference type="AlphaFoldDB" id="A0A4Q9DGK9"/>
<feature type="domain" description="Putative zinc-finger" evidence="3">
    <location>
        <begin position="3"/>
        <end position="36"/>
    </location>
</feature>
<dbReference type="EMBL" id="SIRE01000046">
    <property type="protein sequence ID" value="TBL68357.1"/>
    <property type="molecule type" value="Genomic_DNA"/>
</dbReference>
<protein>
    <recommendedName>
        <fullName evidence="2">Anti-sigma-W factor RsiW</fullName>
    </recommendedName>
</protein>
<dbReference type="Proteomes" id="UP000293142">
    <property type="component" value="Unassembled WGS sequence"/>
</dbReference>
<evidence type="ECO:0000313" key="5">
    <source>
        <dbReference type="Proteomes" id="UP000293142"/>
    </source>
</evidence>
<organism evidence="4 5">
    <name type="scientific">Paenibacillus thalictri</name>
    <dbReference type="NCBI Taxonomy" id="2527873"/>
    <lineage>
        <taxon>Bacteria</taxon>
        <taxon>Bacillati</taxon>
        <taxon>Bacillota</taxon>
        <taxon>Bacilli</taxon>
        <taxon>Bacillales</taxon>
        <taxon>Paenibacillaceae</taxon>
        <taxon>Paenibacillus</taxon>
    </lineage>
</organism>
<dbReference type="Gene3D" id="1.10.10.1320">
    <property type="entry name" value="Anti-sigma factor, zinc-finger domain"/>
    <property type="match status" value="1"/>
</dbReference>
<evidence type="ECO:0000313" key="4">
    <source>
        <dbReference type="EMBL" id="TBL68357.1"/>
    </source>
</evidence>
<comment type="caution">
    <text evidence="4">The sequence shown here is derived from an EMBL/GenBank/DDBJ whole genome shotgun (WGS) entry which is preliminary data.</text>
</comment>
<keyword evidence="5" id="KW-1185">Reference proteome</keyword>
<sequence>MECSSALPLIHEYLDGDLAGEQAAELKRHLLVCPSCNAMLRQFEMTEAMVKAGPPVKAPDDLKDRIMLALPPIKDKRTWLQWVRRHPAVSVAAVFVLVMMSSYVSLWNEDHELVVKGNAADLEQVVIKGDTVYVPQGHKLAGNLTVQHGKMQVDGEIDGNVVVIDGSMNLASTAHISGQVTKVDEAFEWMWFKFNEFFSQISK</sequence>
<dbReference type="OrthoDB" id="9782842at2"/>
<name>A0A4Q9DGK9_9BACL</name>
<dbReference type="RefSeq" id="WP_131018874.1">
    <property type="nucleotide sequence ID" value="NZ_SIRE01000046.1"/>
</dbReference>
<proteinExistence type="inferred from homology"/>
<accession>A0A4Q9DGK9</accession>